<feature type="region of interest" description="Disordered" evidence="1">
    <location>
        <begin position="1"/>
        <end position="27"/>
    </location>
</feature>
<feature type="compositionally biased region" description="Polar residues" evidence="1">
    <location>
        <begin position="1"/>
        <end position="18"/>
    </location>
</feature>
<keyword evidence="2" id="KW-0472">Membrane</keyword>
<accession>A0ABM3ADG4</accession>
<reference evidence="4" key="2">
    <citation type="submission" date="2025-08" db="UniProtKB">
        <authorList>
            <consortium name="RefSeq"/>
        </authorList>
    </citation>
    <scope>IDENTIFICATION</scope>
</reference>
<organism evidence="3 4">
    <name type="scientific">Gossypium hirsutum</name>
    <name type="common">Upland cotton</name>
    <name type="synonym">Gossypium mexicanum</name>
    <dbReference type="NCBI Taxonomy" id="3635"/>
    <lineage>
        <taxon>Eukaryota</taxon>
        <taxon>Viridiplantae</taxon>
        <taxon>Streptophyta</taxon>
        <taxon>Embryophyta</taxon>
        <taxon>Tracheophyta</taxon>
        <taxon>Spermatophyta</taxon>
        <taxon>Magnoliopsida</taxon>
        <taxon>eudicotyledons</taxon>
        <taxon>Gunneridae</taxon>
        <taxon>Pentapetalae</taxon>
        <taxon>rosids</taxon>
        <taxon>malvids</taxon>
        <taxon>Malvales</taxon>
        <taxon>Malvaceae</taxon>
        <taxon>Malvoideae</taxon>
        <taxon>Gossypium</taxon>
    </lineage>
</organism>
<proteinExistence type="predicted"/>
<dbReference type="RefSeq" id="XP_040952900.1">
    <property type="nucleotide sequence ID" value="XM_041096966.1"/>
</dbReference>
<keyword evidence="2" id="KW-1133">Transmembrane helix</keyword>
<evidence type="ECO:0000313" key="3">
    <source>
        <dbReference type="Proteomes" id="UP000818029"/>
    </source>
</evidence>
<keyword evidence="3" id="KW-1185">Reference proteome</keyword>
<name>A0ABM3ADG4_GOSHI</name>
<sequence>MRNRNGSPPSSLDSVQTEKNSDSADGSRFRWWARWSRWECQTRGRRGGQGRGVRVATGQRRACVRGADEAERRALGMLRLGFSAANICFFFIWARVSAIGLGSGLNFGFVIL</sequence>
<dbReference type="GeneID" id="121219213"/>
<gene>
    <name evidence="4" type="primary">LOC121219213</name>
</gene>
<protein>
    <submittedName>
        <fullName evidence="4">Uncharacterized protein</fullName>
    </submittedName>
</protein>
<feature type="transmembrane region" description="Helical" evidence="2">
    <location>
        <begin position="87"/>
        <end position="111"/>
    </location>
</feature>
<dbReference type="Proteomes" id="UP000818029">
    <property type="component" value="Chromosome D07"/>
</dbReference>
<evidence type="ECO:0000256" key="1">
    <source>
        <dbReference type="SAM" id="MobiDB-lite"/>
    </source>
</evidence>
<keyword evidence="2" id="KW-0812">Transmembrane</keyword>
<evidence type="ECO:0000256" key="2">
    <source>
        <dbReference type="SAM" id="Phobius"/>
    </source>
</evidence>
<evidence type="ECO:0000313" key="4">
    <source>
        <dbReference type="RefSeq" id="XP_040952900.1"/>
    </source>
</evidence>
<reference evidence="3" key="1">
    <citation type="journal article" date="2020" name="Nat. Genet.">
        <title>Genomic diversifications of five Gossypium allopolyploid species and their impact on cotton improvement.</title>
        <authorList>
            <person name="Chen Z.J."/>
            <person name="Sreedasyam A."/>
            <person name="Ando A."/>
            <person name="Song Q."/>
            <person name="De Santiago L.M."/>
            <person name="Hulse-Kemp A.M."/>
            <person name="Ding M."/>
            <person name="Ye W."/>
            <person name="Kirkbride R.C."/>
            <person name="Jenkins J."/>
            <person name="Plott C."/>
            <person name="Lovell J."/>
            <person name="Lin Y.M."/>
            <person name="Vaughn R."/>
            <person name="Liu B."/>
            <person name="Simpson S."/>
            <person name="Scheffler B.E."/>
            <person name="Wen L."/>
            <person name="Saski C.A."/>
            <person name="Grover C.E."/>
            <person name="Hu G."/>
            <person name="Conover J.L."/>
            <person name="Carlson J.W."/>
            <person name="Shu S."/>
            <person name="Boston L.B."/>
            <person name="Williams M."/>
            <person name="Peterson D.G."/>
            <person name="McGee K."/>
            <person name="Jones D.C."/>
            <person name="Wendel J.F."/>
            <person name="Stelly D.M."/>
            <person name="Grimwood J."/>
            <person name="Schmutz J."/>
        </authorList>
    </citation>
    <scope>NUCLEOTIDE SEQUENCE [LARGE SCALE GENOMIC DNA]</scope>
    <source>
        <strain evidence="3">cv. TM-1</strain>
    </source>
</reference>